<name>A0A3A4NKX7_ABYX5</name>
<dbReference type="InterPro" id="IPR009057">
    <property type="entry name" value="Homeodomain-like_sf"/>
</dbReference>
<proteinExistence type="predicted"/>
<dbReference type="Pfam" id="PF00440">
    <property type="entry name" value="TetR_N"/>
    <property type="match status" value="1"/>
</dbReference>
<dbReference type="InterPro" id="IPR001647">
    <property type="entry name" value="HTH_TetR"/>
</dbReference>
<evidence type="ECO:0000313" key="5">
    <source>
        <dbReference type="Proteomes" id="UP000265882"/>
    </source>
</evidence>
<comment type="caution">
    <text evidence="4">The sequence shown here is derived from an EMBL/GenBank/DDBJ whole genome shotgun (WGS) entry which is preliminary data.</text>
</comment>
<sequence>MSPRIMPENRIPDIAAAAVSVFSRKGYRLTQMDEIAHEAGVSKATLYYYFKSKIHLFQYVLENFENGRTQTFPPPGASHSKSEPEFLHMLKKRLKEDTKLHRLAHYLARKPSGNVEQELSEILLEMWEINERNRVQIIILEKSFFEFPELAEVYDKYARGQVLRQIEEYLRIRMRQGVFKPLHSVRATARFLLESLAWFGFKQPAPPHQIFTKEEALPDLVSIVTSGLISVGS</sequence>
<feature type="DNA-binding region" description="H-T-H motif" evidence="2">
    <location>
        <begin position="31"/>
        <end position="50"/>
    </location>
</feature>
<gene>
    <name evidence="4" type="ORF">C4520_12380</name>
</gene>
<reference evidence="4 5" key="1">
    <citation type="journal article" date="2017" name="ISME J.">
        <title>Energy and carbon metabolisms in a deep terrestrial subsurface fluid microbial community.</title>
        <authorList>
            <person name="Momper L."/>
            <person name="Jungbluth S.P."/>
            <person name="Lee M.D."/>
            <person name="Amend J.P."/>
        </authorList>
    </citation>
    <scope>NUCLEOTIDE SEQUENCE [LARGE SCALE GENOMIC DNA]</scope>
    <source>
        <strain evidence="4">SURF_5</strain>
    </source>
</reference>
<dbReference type="PROSITE" id="PS50977">
    <property type="entry name" value="HTH_TETR_2"/>
    <property type="match status" value="1"/>
</dbReference>
<dbReference type="GO" id="GO:0000976">
    <property type="term" value="F:transcription cis-regulatory region binding"/>
    <property type="evidence" value="ECO:0007669"/>
    <property type="project" value="TreeGrafter"/>
</dbReference>
<dbReference type="SUPFAM" id="SSF46689">
    <property type="entry name" value="Homeodomain-like"/>
    <property type="match status" value="1"/>
</dbReference>
<evidence type="ECO:0000313" key="4">
    <source>
        <dbReference type="EMBL" id="RJP19752.1"/>
    </source>
</evidence>
<dbReference type="AlphaFoldDB" id="A0A3A4NKX7"/>
<dbReference type="PRINTS" id="PR00455">
    <property type="entry name" value="HTHTETR"/>
</dbReference>
<dbReference type="PANTHER" id="PTHR30055">
    <property type="entry name" value="HTH-TYPE TRANSCRIPTIONAL REGULATOR RUTR"/>
    <property type="match status" value="1"/>
</dbReference>
<keyword evidence="1 2" id="KW-0238">DNA-binding</keyword>
<dbReference type="InterPro" id="IPR050109">
    <property type="entry name" value="HTH-type_TetR-like_transc_reg"/>
</dbReference>
<accession>A0A3A4NKX7</accession>
<organism evidence="4 5">
    <name type="scientific">Abyssobacteria bacterium (strain SURF_5)</name>
    <dbReference type="NCBI Taxonomy" id="2093360"/>
    <lineage>
        <taxon>Bacteria</taxon>
        <taxon>Pseudomonadati</taxon>
        <taxon>Candidatus Hydrogenedentota</taxon>
        <taxon>Candidatus Abyssobacteria</taxon>
    </lineage>
</organism>
<dbReference type="EMBL" id="QZKU01000085">
    <property type="protein sequence ID" value="RJP19752.1"/>
    <property type="molecule type" value="Genomic_DNA"/>
</dbReference>
<dbReference type="Proteomes" id="UP000265882">
    <property type="component" value="Unassembled WGS sequence"/>
</dbReference>
<feature type="domain" description="HTH tetR-type" evidence="3">
    <location>
        <begin position="8"/>
        <end position="68"/>
    </location>
</feature>
<dbReference type="PANTHER" id="PTHR30055:SF146">
    <property type="entry name" value="HTH-TYPE TRANSCRIPTIONAL DUAL REGULATOR CECR"/>
    <property type="match status" value="1"/>
</dbReference>
<dbReference type="GO" id="GO:0003700">
    <property type="term" value="F:DNA-binding transcription factor activity"/>
    <property type="evidence" value="ECO:0007669"/>
    <property type="project" value="TreeGrafter"/>
</dbReference>
<evidence type="ECO:0000256" key="2">
    <source>
        <dbReference type="PROSITE-ProRule" id="PRU00335"/>
    </source>
</evidence>
<evidence type="ECO:0000259" key="3">
    <source>
        <dbReference type="PROSITE" id="PS50977"/>
    </source>
</evidence>
<protein>
    <submittedName>
        <fullName evidence="4">TetR/AcrR family transcriptional regulator</fullName>
    </submittedName>
</protein>
<evidence type="ECO:0000256" key="1">
    <source>
        <dbReference type="ARBA" id="ARBA00023125"/>
    </source>
</evidence>
<dbReference type="Gene3D" id="1.10.357.10">
    <property type="entry name" value="Tetracycline Repressor, domain 2"/>
    <property type="match status" value="2"/>
</dbReference>